<evidence type="ECO:0000256" key="1">
    <source>
        <dbReference type="ARBA" id="ARBA00006643"/>
    </source>
</evidence>
<dbReference type="KEGG" id="soe:110804816"/>
<dbReference type="GeneID" id="110804816"/>
<dbReference type="PANTHER" id="PTHR47926">
    <property type="entry name" value="PENTATRICOPEPTIDE REPEAT-CONTAINING PROTEIN"/>
    <property type="match status" value="1"/>
</dbReference>
<dbReference type="Proteomes" id="UP000813463">
    <property type="component" value="Chromosome 4"/>
</dbReference>
<proteinExistence type="inferred from homology"/>
<dbReference type="InterPro" id="IPR002885">
    <property type="entry name" value="PPR_rpt"/>
</dbReference>
<keyword evidence="2" id="KW-0677">Repeat</keyword>
<keyword evidence="5" id="KW-1185">Reference proteome</keyword>
<dbReference type="NCBIfam" id="TIGR00756">
    <property type="entry name" value="PPR"/>
    <property type="match status" value="5"/>
</dbReference>
<dbReference type="FunFam" id="1.25.40.10:FF:000184">
    <property type="entry name" value="Pentatricopeptide repeat-containing protein, chloroplastic"/>
    <property type="match status" value="1"/>
</dbReference>
<dbReference type="InterPro" id="IPR011990">
    <property type="entry name" value="TPR-like_helical_dom_sf"/>
</dbReference>
<dbReference type="PROSITE" id="PS51375">
    <property type="entry name" value="PPR"/>
    <property type="match status" value="4"/>
</dbReference>
<organism evidence="5 6">
    <name type="scientific">Spinacia oleracea</name>
    <name type="common">Spinach</name>
    <dbReference type="NCBI Taxonomy" id="3562"/>
    <lineage>
        <taxon>Eukaryota</taxon>
        <taxon>Viridiplantae</taxon>
        <taxon>Streptophyta</taxon>
        <taxon>Embryophyta</taxon>
        <taxon>Tracheophyta</taxon>
        <taxon>Spermatophyta</taxon>
        <taxon>Magnoliopsida</taxon>
        <taxon>eudicotyledons</taxon>
        <taxon>Gunneridae</taxon>
        <taxon>Pentapetalae</taxon>
        <taxon>Caryophyllales</taxon>
        <taxon>Chenopodiaceae</taxon>
        <taxon>Chenopodioideae</taxon>
        <taxon>Anserineae</taxon>
        <taxon>Spinacia</taxon>
    </lineage>
</organism>
<dbReference type="Pfam" id="PF14432">
    <property type="entry name" value="DYW_deaminase"/>
    <property type="match status" value="1"/>
</dbReference>
<feature type="repeat" description="PPR" evidence="3">
    <location>
        <begin position="373"/>
        <end position="407"/>
    </location>
</feature>
<evidence type="ECO:0000259" key="4">
    <source>
        <dbReference type="Pfam" id="PF14432"/>
    </source>
</evidence>
<gene>
    <name evidence="6" type="primary">LOC110804816</name>
</gene>
<dbReference type="GO" id="GO:0009451">
    <property type="term" value="P:RNA modification"/>
    <property type="evidence" value="ECO:0007669"/>
    <property type="project" value="InterPro"/>
</dbReference>
<dbReference type="InterPro" id="IPR032867">
    <property type="entry name" value="DYW_dom"/>
</dbReference>
<dbReference type="OrthoDB" id="1871818at2759"/>
<dbReference type="InterPro" id="IPR046848">
    <property type="entry name" value="E_motif"/>
</dbReference>
<evidence type="ECO:0000256" key="3">
    <source>
        <dbReference type="PROSITE-ProRule" id="PRU00708"/>
    </source>
</evidence>
<protein>
    <submittedName>
        <fullName evidence="6">Pentatricopeptide repeat-containing protein At2g02980, chloroplastic-like</fullName>
    </submittedName>
</protein>
<evidence type="ECO:0000313" key="6">
    <source>
        <dbReference type="RefSeq" id="XP_021866117.1"/>
    </source>
</evidence>
<dbReference type="Gene3D" id="1.25.40.10">
    <property type="entry name" value="Tetratricopeptide repeat domain"/>
    <property type="match status" value="4"/>
</dbReference>
<dbReference type="PANTHER" id="PTHR47926:SF490">
    <property type="entry name" value="REPEAT-LIKE SUPERFAMILY PROTEIN, PUTATIVE-RELATED"/>
    <property type="match status" value="1"/>
</dbReference>
<reference evidence="6" key="2">
    <citation type="submission" date="2025-08" db="UniProtKB">
        <authorList>
            <consortium name="RefSeq"/>
        </authorList>
    </citation>
    <scope>IDENTIFICATION</scope>
    <source>
        <tissue evidence="6">Leaf</tissue>
    </source>
</reference>
<sequence>MATTTSFTAFKFQILPQQKLPTFKLNLKQPNHNQITIDETKQIHAHLLKTCFRNPQEINPAIQLHSTPAARYNFLITSYNKNYQPNCALNMYSQMREMNIEIDSFIVSSVLTSCSQIGCVLSGREIHGFALKKGLDFDVYVGNTLIQMYSECGFLGSAQLVFEKLVESDVVSWNTMIRGYIKQGLFDEALGMMREMQYKLVKPSESTMISMVKLLADDGNKKLTKSMFAYVIKNSRMNHLGTNLTTTLIEMHSKSGDFSVARFLFDSLTEKSIYSYTAMVAGYIHCNAIEEGVLLFGQMMGDGILPNEVTLLSLITECGTVEALDLGKQLHAYLLRNGFALTLPLATSLVDMYGKCYEISSARTIFDKMERRDIRTWTALISAYTHGNCIEKAIDVLILMTENNIRPNQVTMVSLVSFCTESGTLDLGKWIHMFIDKQGIEIDIVLNTSLIDMYAKCGDITTAYQLFDEAKDRDIRMWNCMIMGFGLHGFGEEALDLFIEMETYRIKPNDITFIGLLNGCSHAGMVTQGKRAFDKMRNKYGLLPKIEHYGCMVDLLGRAGLLSEAYDIIKSMPMKPNITVWGALLAACKVHKNPNMGELASKKLLEIDRDSCGHNVLISNIYAIEKRWNDVVSVRKAMKNRGINKEPGFSCIEVNGSVNEFTTGGVEAHPKFREIYDMLEEMIYKLKAAGYKPDTSVALLNIQEKEREHSLKYHSEKIAMAFGLINTAPGTPLRIVKNLRVCDDCHTATKLLSKIYKRKIIVRDRSRFHHFSEGFCSCGDHW</sequence>
<dbReference type="FunFam" id="1.25.40.10:FF:000344">
    <property type="entry name" value="Pentatricopeptide repeat-containing protein"/>
    <property type="match status" value="1"/>
</dbReference>
<evidence type="ECO:0000313" key="5">
    <source>
        <dbReference type="Proteomes" id="UP000813463"/>
    </source>
</evidence>
<dbReference type="Pfam" id="PF01535">
    <property type="entry name" value="PPR"/>
    <property type="match status" value="3"/>
</dbReference>
<feature type="domain" description="DYW" evidence="4">
    <location>
        <begin position="690"/>
        <end position="782"/>
    </location>
</feature>
<dbReference type="Pfam" id="PF20431">
    <property type="entry name" value="E_motif"/>
    <property type="match status" value="1"/>
</dbReference>
<dbReference type="RefSeq" id="XP_021866117.1">
    <property type="nucleotide sequence ID" value="XM_022010425.2"/>
</dbReference>
<reference evidence="5" key="1">
    <citation type="journal article" date="2021" name="Nat. Commun.">
        <title>Genomic analyses provide insights into spinach domestication and the genetic basis of agronomic traits.</title>
        <authorList>
            <person name="Cai X."/>
            <person name="Sun X."/>
            <person name="Xu C."/>
            <person name="Sun H."/>
            <person name="Wang X."/>
            <person name="Ge C."/>
            <person name="Zhang Z."/>
            <person name="Wang Q."/>
            <person name="Fei Z."/>
            <person name="Jiao C."/>
            <person name="Wang Q."/>
        </authorList>
    </citation>
    <scope>NUCLEOTIDE SEQUENCE [LARGE SCALE GENOMIC DNA]</scope>
    <source>
        <strain evidence="5">cv. Varoflay</strain>
    </source>
</reference>
<dbReference type="InterPro" id="IPR046960">
    <property type="entry name" value="PPR_At4g14850-like_plant"/>
</dbReference>
<dbReference type="AlphaFoldDB" id="A0A9R0JFE1"/>
<dbReference type="GO" id="GO:0008270">
    <property type="term" value="F:zinc ion binding"/>
    <property type="evidence" value="ECO:0007669"/>
    <property type="project" value="InterPro"/>
</dbReference>
<name>A0A9R0JFE1_SPIOL</name>
<feature type="repeat" description="PPR" evidence="3">
    <location>
        <begin position="474"/>
        <end position="508"/>
    </location>
</feature>
<dbReference type="GO" id="GO:0003723">
    <property type="term" value="F:RNA binding"/>
    <property type="evidence" value="ECO:0007669"/>
    <property type="project" value="InterPro"/>
</dbReference>
<dbReference type="Pfam" id="PF13041">
    <property type="entry name" value="PPR_2"/>
    <property type="match status" value="3"/>
</dbReference>
<feature type="repeat" description="PPR" evidence="3">
    <location>
        <begin position="169"/>
        <end position="203"/>
    </location>
</feature>
<feature type="repeat" description="PPR" evidence="3">
    <location>
        <begin position="272"/>
        <end position="306"/>
    </location>
</feature>
<accession>A0A9R0JFE1</accession>
<comment type="similarity">
    <text evidence="1">Belongs to the PPR family. PCMP-H subfamily.</text>
</comment>
<dbReference type="FunFam" id="1.25.40.10:FF:000343">
    <property type="entry name" value="Pentatricopeptide repeat-containing protein At3g58590"/>
    <property type="match status" value="1"/>
</dbReference>
<evidence type="ECO:0000256" key="2">
    <source>
        <dbReference type="ARBA" id="ARBA00022737"/>
    </source>
</evidence>